<comment type="similarity">
    <text evidence="1">Belongs to the Fmt family.</text>
</comment>
<name>A0A645DK10_9ZZZZ</name>
<keyword evidence="3 7" id="KW-0808">Transferase</keyword>
<dbReference type="Pfam" id="PF00551">
    <property type="entry name" value="Formyl_trans_N"/>
    <property type="match status" value="1"/>
</dbReference>
<dbReference type="GO" id="GO:0004479">
    <property type="term" value="F:methionyl-tRNA formyltransferase activity"/>
    <property type="evidence" value="ECO:0007669"/>
    <property type="project" value="UniProtKB-EC"/>
</dbReference>
<accession>A0A645DK10</accession>
<protein>
    <recommendedName>
        <fullName evidence="2">methionyl-tRNA formyltransferase</fullName>
        <ecNumber evidence="2">2.1.2.9</ecNumber>
    </recommendedName>
</protein>
<dbReference type="SUPFAM" id="SSF50486">
    <property type="entry name" value="FMT C-terminal domain-like"/>
    <property type="match status" value="1"/>
</dbReference>
<evidence type="ECO:0000256" key="1">
    <source>
        <dbReference type="ARBA" id="ARBA00010699"/>
    </source>
</evidence>
<keyword evidence="4" id="KW-0648">Protein biosynthesis</keyword>
<dbReference type="InterPro" id="IPR005793">
    <property type="entry name" value="Formyl_trans_C"/>
</dbReference>
<dbReference type="NCBIfam" id="TIGR00460">
    <property type="entry name" value="fmt"/>
    <property type="match status" value="1"/>
</dbReference>
<dbReference type="InterPro" id="IPR041711">
    <property type="entry name" value="Met-tRNA-FMT_N"/>
</dbReference>
<dbReference type="EMBL" id="VSSQ01037011">
    <property type="protein sequence ID" value="MPM89605.1"/>
    <property type="molecule type" value="Genomic_DNA"/>
</dbReference>
<evidence type="ECO:0000259" key="6">
    <source>
        <dbReference type="Pfam" id="PF02911"/>
    </source>
</evidence>
<dbReference type="GO" id="GO:0005829">
    <property type="term" value="C:cytosol"/>
    <property type="evidence" value="ECO:0007669"/>
    <property type="project" value="TreeGrafter"/>
</dbReference>
<dbReference type="Pfam" id="PF02911">
    <property type="entry name" value="Formyl_trans_C"/>
    <property type="match status" value="1"/>
</dbReference>
<dbReference type="CDD" id="cd08704">
    <property type="entry name" value="Met_tRNA_FMT_C"/>
    <property type="match status" value="1"/>
</dbReference>
<dbReference type="HAMAP" id="MF_00182">
    <property type="entry name" value="Formyl_trans"/>
    <property type="match status" value="1"/>
</dbReference>
<feature type="domain" description="Formyl transferase N-terminal" evidence="5">
    <location>
        <begin position="35"/>
        <end position="187"/>
    </location>
</feature>
<dbReference type="PANTHER" id="PTHR11138">
    <property type="entry name" value="METHIONYL-TRNA FORMYLTRANSFERASE"/>
    <property type="match status" value="1"/>
</dbReference>
<organism evidence="7">
    <name type="scientific">bioreactor metagenome</name>
    <dbReference type="NCBI Taxonomy" id="1076179"/>
    <lineage>
        <taxon>unclassified sequences</taxon>
        <taxon>metagenomes</taxon>
        <taxon>ecological metagenomes</taxon>
    </lineage>
</organism>
<dbReference type="Gene3D" id="3.40.50.12230">
    <property type="match status" value="1"/>
</dbReference>
<evidence type="ECO:0000259" key="5">
    <source>
        <dbReference type="Pfam" id="PF00551"/>
    </source>
</evidence>
<dbReference type="AlphaFoldDB" id="A0A645DK10"/>
<dbReference type="InterPro" id="IPR011034">
    <property type="entry name" value="Formyl_transferase-like_C_sf"/>
</dbReference>
<reference evidence="7" key="1">
    <citation type="submission" date="2019-08" db="EMBL/GenBank/DDBJ databases">
        <authorList>
            <person name="Kucharzyk K."/>
            <person name="Murdoch R.W."/>
            <person name="Higgins S."/>
            <person name="Loffler F."/>
        </authorList>
    </citation>
    <scope>NUCLEOTIDE SEQUENCE</scope>
</reference>
<dbReference type="PANTHER" id="PTHR11138:SF5">
    <property type="entry name" value="METHIONYL-TRNA FORMYLTRANSFERASE, MITOCHONDRIAL"/>
    <property type="match status" value="1"/>
</dbReference>
<evidence type="ECO:0000256" key="3">
    <source>
        <dbReference type="ARBA" id="ARBA00022679"/>
    </source>
</evidence>
<evidence type="ECO:0000256" key="2">
    <source>
        <dbReference type="ARBA" id="ARBA00012261"/>
    </source>
</evidence>
<evidence type="ECO:0000313" key="7">
    <source>
        <dbReference type="EMBL" id="MPM89605.1"/>
    </source>
</evidence>
<proteinExistence type="inferred from homology"/>
<gene>
    <name evidence="7" type="primary">fmt_41</name>
    <name evidence="7" type="ORF">SDC9_136717</name>
</gene>
<feature type="domain" description="Formyl transferase C-terminal" evidence="6">
    <location>
        <begin position="213"/>
        <end position="308"/>
    </location>
</feature>
<dbReference type="InterPro" id="IPR002376">
    <property type="entry name" value="Formyl_transf_N"/>
</dbReference>
<dbReference type="SUPFAM" id="SSF53328">
    <property type="entry name" value="Formyltransferase"/>
    <property type="match status" value="1"/>
</dbReference>
<evidence type="ECO:0000256" key="4">
    <source>
        <dbReference type="ARBA" id="ARBA00022917"/>
    </source>
</evidence>
<dbReference type="InterPro" id="IPR036477">
    <property type="entry name" value="Formyl_transf_N_sf"/>
</dbReference>
<comment type="caution">
    <text evidence="7">The sequence shown here is derived from an EMBL/GenBank/DDBJ whole genome shotgun (WGS) entry which is preliminary data.</text>
</comment>
<dbReference type="EC" id="2.1.2.9" evidence="2"/>
<dbReference type="InterPro" id="IPR005794">
    <property type="entry name" value="Fmt"/>
</dbReference>
<sequence>MISLSSGETRAALWFFGAGRFAARCLSVLSREISFDLVVTSPPSVGGRGLKELPSPVEEACLELGITPHRSGSAGKDEVLLSALVETPPLAILVVDFGQKIPEPFLSEPAGGCLNIHPSLLPLYRGAAPVQRSLLNGDSVTGVTLFRLVEQMDAGPILLQEEYFPDGTETAGELLDILAEKGSKLFLLGVKCIIEGTCSFIEQNSESATYAPKITNKEAEVSWHSSAERIVNTVRALNPSPGAFLHTGSKRLKIWSARACSLSGAPGEVLGFDDGFPVVGTAEGAVVLLAVQPEGKRKLDGSEWARGLRLKKGDFLH</sequence>
<dbReference type="InterPro" id="IPR044135">
    <property type="entry name" value="Met-tRNA-FMT_C"/>
</dbReference>
<dbReference type="CDD" id="cd08646">
    <property type="entry name" value="FMT_core_Met-tRNA-FMT_N"/>
    <property type="match status" value="1"/>
</dbReference>